<accession>A0AAJ6B7B6</accession>
<evidence type="ECO:0000256" key="3">
    <source>
        <dbReference type="ARBA" id="ARBA00022452"/>
    </source>
</evidence>
<dbReference type="NCBIfam" id="TIGR04057">
    <property type="entry name" value="SusC_RagA_signa"/>
    <property type="match status" value="1"/>
</dbReference>
<dbReference type="InterPro" id="IPR008969">
    <property type="entry name" value="CarboxyPept-like_regulatory"/>
</dbReference>
<evidence type="ECO:0000259" key="9">
    <source>
        <dbReference type="Pfam" id="PF07715"/>
    </source>
</evidence>
<evidence type="ECO:0000256" key="1">
    <source>
        <dbReference type="ARBA" id="ARBA00004571"/>
    </source>
</evidence>
<evidence type="ECO:0000256" key="8">
    <source>
        <dbReference type="SAM" id="SignalP"/>
    </source>
</evidence>
<dbReference type="Gene3D" id="2.40.170.20">
    <property type="entry name" value="TonB-dependent receptor, beta-barrel domain"/>
    <property type="match status" value="1"/>
</dbReference>
<dbReference type="NCBIfam" id="TIGR04056">
    <property type="entry name" value="OMP_RagA_SusC"/>
    <property type="match status" value="1"/>
</dbReference>
<evidence type="ECO:0000256" key="7">
    <source>
        <dbReference type="PROSITE-ProRule" id="PRU01360"/>
    </source>
</evidence>
<name>A0AAJ6B7B6_9SPHI</name>
<dbReference type="GO" id="GO:0009279">
    <property type="term" value="C:cell outer membrane"/>
    <property type="evidence" value="ECO:0007669"/>
    <property type="project" value="UniProtKB-SubCell"/>
</dbReference>
<dbReference type="SUPFAM" id="SSF56935">
    <property type="entry name" value="Porins"/>
    <property type="match status" value="1"/>
</dbReference>
<comment type="similarity">
    <text evidence="7">Belongs to the TonB-dependent receptor family.</text>
</comment>
<evidence type="ECO:0000256" key="5">
    <source>
        <dbReference type="ARBA" id="ARBA00023136"/>
    </source>
</evidence>
<feature type="signal peptide" evidence="8">
    <location>
        <begin position="1"/>
        <end position="20"/>
    </location>
</feature>
<evidence type="ECO:0000256" key="2">
    <source>
        <dbReference type="ARBA" id="ARBA00022448"/>
    </source>
</evidence>
<dbReference type="InterPro" id="IPR037066">
    <property type="entry name" value="Plug_dom_sf"/>
</dbReference>
<dbReference type="AlphaFoldDB" id="A0AAJ6B7B6"/>
<dbReference type="InterPro" id="IPR012910">
    <property type="entry name" value="Plug_dom"/>
</dbReference>
<dbReference type="Gene3D" id="2.170.130.10">
    <property type="entry name" value="TonB-dependent receptor, plug domain"/>
    <property type="match status" value="1"/>
</dbReference>
<dbReference type="EMBL" id="CP119313">
    <property type="protein sequence ID" value="WEK20927.1"/>
    <property type="molecule type" value="Genomic_DNA"/>
</dbReference>
<dbReference type="Gene3D" id="2.60.40.1120">
    <property type="entry name" value="Carboxypeptidase-like, regulatory domain"/>
    <property type="match status" value="1"/>
</dbReference>
<keyword evidence="4 7" id="KW-0812">Transmembrane</keyword>
<comment type="subcellular location">
    <subcellularLocation>
        <location evidence="1 7">Cell outer membrane</location>
        <topology evidence="1 7">Multi-pass membrane protein</topology>
    </subcellularLocation>
</comment>
<feature type="chain" id="PRO_5042479938" evidence="8">
    <location>
        <begin position="21"/>
        <end position="1082"/>
    </location>
</feature>
<sequence length="1082" mass="118148">MKKVILQMLLLVLCCAPAWAQNRTVTGKVVGKDDEILVGATITIQGTNTRAITDSNGKFKINLPAAGNTILIASYIGSKSVALSVGDKKELFFKLKEDDASILDEVEVVNIGYTKVSKDALTGSVSSVTAKDLKDFPVATAAEALAGKLAGVSVVTSEGKPGADITVRVRGGSSITQDNSPLYIVDGVQLDNALSIVSPQEIESIDVLKDVASTAIYGARGANGVVLITTKSGRNARTVVSFGSYAGVRRITNVLDVMKPYDFVMYQYQLYNGNANDLETVNAFTKRYGTFSDLEIYKNVPFVDWQDRVFGRDAFSHTENLTINGGTKTSNYNFNVNNYKEDGIMLNSGAARTFVSFRFDNIASDKFRFGFNTRYSRQKVYGAGTSNSGSQSNNSLRNGVRYRPYDQPGQVTDIDVFDPDYASLTNLTSPVLGAYSVTKNDYTNQLITSANAQYTPIKGLTIKTLFGISNGEKRNDQFNSVVTSVARQNKDMPVVTIGTGSTLTIINTNTISYDFTLGKAHKINLLAGQEINQSRTRSISTTTKWLPVDLTPEQAFAGIQKATPPANAIQDAPTTSEGENRLFSLFGRAAYNYKGKYLASFIIRNDASSLFAPENRNALFPSGQLAWRLSEEQFMKDLKLDWLGSAKIRASYGAGGNNRIATDLWRVLYLGGSNYGYAVDDAVTPGFAPNALANPYIKWETTVSRNLGLDLNLFNNRLTATVDFYSNSTKDLLLLAKVPVTTGWTEQQQNIGKTANKGIELQLGGIVANTKNFAYNINFNISLNRNKIVSLGNDQYGNPNQSYSVSSGGINGFDFLVQVGGPIGQFYGYVSDGRYGLDDFDVTYNATANSYSYKLKAGIPSARAIALGGKDPQPGDMKLKKISGNPGDDITVDDRTVLGNAFPKFAGGINQQFSYKNFDASIFMNFSIGNKTYNANKTEFTGQYLYKDNNMLAVVKDRWQSFDANGKKVTDPVQLAAMNENTSFWTPPGGQYILTSYAIEDGSFLRVSNITVGYSLPQKLLAKSRVFSRVRVYGTVNNLYTFTNYSGYDPEANTRRGPLTPGVDYAAYPRSRYILAGLDISF</sequence>
<keyword evidence="10" id="KW-0675">Receptor</keyword>
<dbReference type="Pfam" id="PF13715">
    <property type="entry name" value="CarbopepD_reg_2"/>
    <property type="match status" value="1"/>
</dbReference>
<dbReference type="PROSITE" id="PS52016">
    <property type="entry name" value="TONB_DEPENDENT_REC_3"/>
    <property type="match status" value="1"/>
</dbReference>
<keyword evidence="8" id="KW-0732">Signal</keyword>
<reference evidence="10" key="1">
    <citation type="submission" date="2023-03" db="EMBL/GenBank/DDBJ databases">
        <title>Andean soil-derived lignocellulolytic bacterial consortium as a source of novel taxa and putative plastic-active enzymes.</title>
        <authorList>
            <person name="Diaz-Garcia L."/>
            <person name="Chuvochina M."/>
            <person name="Feuerriegel G."/>
            <person name="Bunk B."/>
            <person name="Sproer C."/>
            <person name="Streit W.R."/>
            <person name="Rodriguez L.M."/>
            <person name="Overmann J."/>
            <person name="Jimenez D.J."/>
        </authorList>
    </citation>
    <scope>NUCLEOTIDE SEQUENCE</scope>
    <source>
        <strain evidence="10">MAG 3858</strain>
    </source>
</reference>
<dbReference type="InterPro" id="IPR036942">
    <property type="entry name" value="Beta-barrel_TonB_sf"/>
</dbReference>
<evidence type="ECO:0000256" key="6">
    <source>
        <dbReference type="ARBA" id="ARBA00023237"/>
    </source>
</evidence>
<evidence type="ECO:0000313" key="11">
    <source>
        <dbReference type="Proteomes" id="UP001214530"/>
    </source>
</evidence>
<dbReference type="Proteomes" id="UP001214530">
    <property type="component" value="Chromosome"/>
</dbReference>
<organism evidence="10 11">
    <name type="scientific">Candidatus Pedobacter colombiensis</name>
    <dbReference type="NCBI Taxonomy" id="3121371"/>
    <lineage>
        <taxon>Bacteria</taxon>
        <taxon>Pseudomonadati</taxon>
        <taxon>Bacteroidota</taxon>
        <taxon>Sphingobacteriia</taxon>
        <taxon>Sphingobacteriales</taxon>
        <taxon>Sphingobacteriaceae</taxon>
        <taxon>Pedobacter</taxon>
    </lineage>
</organism>
<dbReference type="InterPro" id="IPR039426">
    <property type="entry name" value="TonB-dep_rcpt-like"/>
</dbReference>
<dbReference type="InterPro" id="IPR023997">
    <property type="entry name" value="TonB-dep_OMP_SusC/RagA_CS"/>
</dbReference>
<keyword evidence="6 7" id="KW-0998">Cell outer membrane</keyword>
<keyword evidence="2 7" id="KW-0813">Transport</keyword>
<evidence type="ECO:0000313" key="10">
    <source>
        <dbReference type="EMBL" id="WEK20927.1"/>
    </source>
</evidence>
<proteinExistence type="inferred from homology"/>
<gene>
    <name evidence="10" type="ORF">P0Y49_07225</name>
</gene>
<keyword evidence="5 7" id="KW-0472">Membrane</keyword>
<keyword evidence="3 7" id="KW-1134">Transmembrane beta strand</keyword>
<dbReference type="InterPro" id="IPR023996">
    <property type="entry name" value="TonB-dep_OMP_SusC/RagA"/>
</dbReference>
<dbReference type="Pfam" id="PF07715">
    <property type="entry name" value="Plug"/>
    <property type="match status" value="1"/>
</dbReference>
<protein>
    <submittedName>
        <fullName evidence="10">TonB-dependent receptor</fullName>
    </submittedName>
</protein>
<evidence type="ECO:0000256" key="4">
    <source>
        <dbReference type="ARBA" id="ARBA00022692"/>
    </source>
</evidence>
<feature type="domain" description="TonB-dependent receptor plug" evidence="9">
    <location>
        <begin position="119"/>
        <end position="225"/>
    </location>
</feature>
<dbReference type="SUPFAM" id="SSF49464">
    <property type="entry name" value="Carboxypeptidase regulatory domain-like"/>
    <property type="match status" value="1"/>
</dbReference>